<dbReference type="AlphaFoldDB" id="A0AAF0R3K7"/>
<accession>A0AAF0R3K7</accession>
<organism evidence="1 2">
    <name type="scientific">Solanum verrucosum</name>
    <dbReference type="NCBI Taxonomy" id="315347"/>
    <lineage>
        <taxon>Eukaryota</taxon>
        <taxon>Viridiplantae</taxon>
        <taxon>Streptophyta</taxon>
        <taxon>Embryophyta</taxon>
        <taxon>Tracheophyta</taxon>
        <taxon>Spermatophyta</taxon>
        <taxon>Magnoliopsida</taxon>
        <taxon>eudicotyledons</taxon>
        <taxon>Gunneridae</taxon>
        <taxon>Pentapetalae</taxon>
        <taxon>asterids</taxon>
        <taxon>lamiids</taxon>
        <taxon>Solanales</taxon>
        <taxon>Solanaceae</taxon>
        <taxon>Solanoideae</taxon>
        <taxon>Solaneae</taxon>
        <taxon>Solanum</taxon>
    </lineage>
</organism>
<keyword evidence="2" id="KW-1185">Reference proteome</keyword>
<proteinExistence type="predicted"/>
<protein>
    <submittedName>
        <fullName evidence="1">Uncharacterized protein</fullName>
    </submittedName>
</protein>
<reference evidence="1" key="1">
    <citation type="submission" date="2023-08" db="EMBL/GenBank/DDBJ databases">
        <title>A de novo genome assembly of Solanum verrucosum Schlechtendal, a Mexican diploid species geographically isolated from the other diploid A-genome species in potato relatives.</title>
        <authorList>
            <person name="Hosaka K."/>
        </authorList>
    </citation>
    <scope>NUCLEOTIDE SEQUENCE</scope>
    <source>
        <tissue evidence="1">Young leaves</tissue>
    </source>
</reference>
<evidence type="ECO:0000313" key="2">
    <source>
        <dbReference type="Proteomes" id="UP001234989"/>
    </source>
</evidence>
<gene>
    <name evidence="1" type="ORF">MTR67_026702</name>
</gene>
<evidence type="ECO:0000313" key="1">
    <source>
        <dbReference type="EMBL" id="WMV33317.1"/>
    </source>
</evidence>
<dbReference type="EMBL" id="CP133617">
    <property type="protein sequence ID" value="WMV33317.1"/>
    <property type="molecule type" value="Genomic_DNA"/>
</dbReference>
<dbReference type="Proteomes" id="UP001234989">
    <property type="component" value="Chromosome 6"/>
</dbReference>
<sequence>MPSSFTPATSVAATSCPPLTETILYKMGHFDHSVNGGVNIPEGPNLDVPTISEIPPANVTEDAAITDESD</sequence>
<name>A0AAF0R3K7_SOLVR</name>